<feature type="region of interest" description="Disordered" evidence="1">
    <location>
        <begin position="1"/>
        <end position="22"/>
    </location>
</feature>
<accession>A0AAV3ZQV4</accession>
<keyword evidence="3" id="KW-1185">Reference proteome</keyword>
<dbReference type="EMBL" id="BLXT01002664">
    <property type="protein sequence ID" value="GFN96248.1"/>
    <property type="molecule type" value="Genomic_DNA"/>
</dbReference>
<organism evidence="2 3">
    <name type="scientific">Plakobranchus ocellatus</name>
    <dbReference type="NCBI Taxonomy" id="259542"/>
    <lineage>
        <taxon>Eukaryota</taxon>
        <taxon>Metazoa</taxon>
        <taxon>Spiralia</taxon>
        <taxon>Lophotrochozoa</taxon>
        <taxon>Mollusca</taxon>
        <taxon>Gastropoda</taxon>
        <taxon>Heterobranchia</taxon>
        <taxon>Euthyneura</taxon>
        <taxon>Panpulmonata</taxon>
        <taxon>Sacoglossa</taxon>
        <taxon>Placobranchoidea</taxon>
        <taxon>Plakobranchidae</taxon>
        <taxon>Plakobranchus</taxon>
    </lineage>
</organism>
<sequence>MTKHNTFFFGRQRDPNLGDDAQSSESVCCRLTAFRLSDKTIAVYSVGARLPSDSSSGDGYTVNSINTEKAAREGRRSGRFLFYKEQTHGELEKKRQLTNCIKVTHNHSDSVKTWQGENPNTMIILQWDGITIVCAITVKSLAHYKKAVPGFQAPSGQGVGGGAKTCDQKGPLTIVLPKPQVHSPPLCH</sequence>
<proteinExistence type="predicted"/>
<evidence type="ECO:0000313" key="3">
    <source>
        <dbReference type="Proteomes" id="UP000735302"/>
    </source>
</evidence>
<dbReference type="Proteomes" id="UP000735302">
    <property type="component" value="Unassembled WGS sequence"/>
</dbReference>
<comment type="caution">
    <text evidence="2">The sequence shown here is derived from an EMBL/GenBank/DDBJ whole genome shotgun (WGS) entry which is preliminary data.</text>
</comment>
<protein>
    <submittedName>
        <fullName evidence="2">Uncharacterized protein</fullName>
    </submittedName>
</protein>
<evidence type="ECO:0000313" key="2">
    <source>
        <dbReference type="EMBL" id="GFN96248.1"/>
    </source>
</evidence>
<reference evidence="2 3" key="1">
    <citation type="journal article" date="2021" name="Elife">
        <title>Chloroplast acquisition without the gene transfer in kleptoplastic sea slugs, Plakobranchus ocellatus.</title>
        <authorList>
            <person name="Maeda T."/>
            <person name="Takahashi S."/>
            <person name="Yoshida T."/>
            <person name="Shimamura S."/>
            <person name="Takaki Y."/>
            <person name="Nagai Y."/>
            <person name="Toyoda A."/>
            <person name="Suzuki Y."/>
            <person name="Arimoto A."/>
            <person name="Ishii H."/>
            <person name="Satoh N."/>
            <person name="Nishiyama T."/>
            <person name="Hasebe M."/>
            <person name="Maruyama T."/>
            <person name="Minagawa J."/>
            <person name="Obokata J."/>
            <person name="Shigenobu S."/>
        </authorList>
    </citation>
    <scope>NUCLEOTIDE SEQUENCE [LARGE SCALE GENOMIC DNA]</scope>
</reference>
<evidence type="ECO:0000256" key="1">
    <source>
        <dbReference type="SAM" id="MobiDB-lite"/>
    </source>
</evidence>
<dbReference type="AlphaFoldDB" id="A0AAV3ZQV4"/>
<gene>
    <name evidence="2" type="ORF">PoB_002275400</name>
</gene>
<name>A0AAV3ZQV4_9GAST</name>